<dbReference type="Pfam" id="PF06999">
    <property type="entry name" value="Suc_Fer-like"/>
    <property type="match status" value="1"/>
</dbReference>
<accession>A0A8I6X3G0</accession>
<dbReference type="Proteomes" id="UP000011116">
    <property type="component" value="Chromosome 1H"/>
</dbReference>
<proteinExistence type="predicted"/>
<dbReference type="SUPFAM" id="SSF52833">
    <property type="entry name" value="Thioredoxin-like"/>
    <property type="match status" value="1"/>
</dbReference>
<dbReference type="Gramene" id="HORVU.MOREX.r3.1HG0056160.1">
    <property type="protein sequence ID" value="HORVU.MOREX.r3.1HG0056160.1"/>
    <property type="gene ID" value="HORVU.MOREX.r3.1HG0056160"/>
</dbReference>
<reference evidence="3" key="1">
    <citation type="journal article" date="2012" name="Nature">
        <title>A physical, genetic and functional sequence assembly of the barley genome.</title>
        <authorList>
            <consortium name="The International Barley Genome Sequencing Consortium"/>
            <person name="Mayer K.F."/>
            <person name="Waugh R."/>
            <person name="Brown J.W."/>
            <person name="Schulman A."/>
            <person name="Langridge P."/>
            <person name="Platzer M."/>
            <person name="Fincher G.B."/>
            <person name="Muehlbauer G.J."/>
            <person name="Sato K."/>
            <person name="Close T.J."/>
            <person name="Wise R.P."/>
            <person name="Stein N."/>
        </authorList>
    </citation>
    <scope>NUCLEOTIDE SEQUENCE [LARGE SCALE GENOMIC DNA]</scope>
    <source>
        <strain evidence="3">cv. Morex</strain>
    </source>
</reference>
<dbReference type="OrthoDB" id="10253744at2759"/>
<dbReference type="PANTHER" id="PTHR31902">
    <property type="entry name" value="ACTIN PATCHES DISTAL PROTEIN 1"/>
    <property type="match status" value="1"/>
</dbReference>
<organism evidence="2 3">
    <name type="scientific">Hordeum vulgare subsp. vulgare</name>
    <name type="common">Domesticated barley</name>
    <dbReference type="NCBI Taxonomy" id="112509"/>
    <lineage>
        <taxon>Eukaryota</taxon>
        <taxon>Viridiplantae</taxon>
        <taxon>Streptophyta</taxon>
        <taxon>Embryophyta</taxon>
        <taxon>Tracheophyta</taxon>
        <taxon>Spermatophyta</taxon>
        <taxon>Magnoliopsida</taxon>
        <taxon>Liliopsida</taxon>
        <taxon>Poales</taxon>
        <taxon>Poaceae</taxon>
        <taxon>BOP clade</taxon>
        <taxon>Pooideae</taxon>
        <taxon>Triticodae</taxon>
        <taxon>Triticeae</taxon>
        <taxon>Hordeinae</taxon>
        <taxon>Hordeum</taxon>
    </lineage>
</organism>
<dbReference type="SMR" id="A0A8I6X3G0"/>
<gene>
    <name evidence="2" type="primary">LOC123438369</name>
</gene>
<dbReference type="Gramene" id="HORVU.MOREX.r2.1HG0044330.1">
    <property type="protein sequence ID" value="HORVU.MOREX.r2.1HG0044330.1"/>
    <property type="gene ID" value="HORVU.MOREX.r2.1HG0044330"/>
</dbReference>
<evidence type="ECO:0000313" key="3">
    <source>
        <dbReference type="Proteomes" id="UP000011116"/>
    </source>
</evidence>
<evidence type="ECO:0008006" key="4">
    <source>
        <dbReference type="Google" id="ProtNLM"/>
    </source>
</evidence>
<reference evidence="2" key="2">
    <citation type="submission" date="2020-10" db="EMBL/GenBank/DDBJ databases">
        <authorList>
            <person name="Scholz U."/>
            <person name="Mascher M."/>
            <person name="Fiebig A."/>
        </authorList>
    </citation>
    <scope>NUCLEOTIDE SEQUENCE [LARGE SCALE GENOMIC DNA]</scope>
    <source>
        <strain evidence="2">cv. Morex</strain>
    </source>
</reference>
<dbReference type="CDD" id="cd03062">
    <property type="entry name" value="TRX_Fd_Sucrase"/>
    <property type="match status" value="1"/>
</dbReference>
<evidence type="ECO:0000256" key="1">
    <source>
        <dbReference type="SAM" id="MobiDB-lite"/>
    </source>
</evidence>
<dbReference type="EnsemblPlants" id="HORVU.MOREX.r3.1HG0056160.1">
    <property type="protein sequence ID" value="HORVU.MOREX.r3.1HG0056160.1"/>
    <property type="gene ID" value="HORVU.MOREX.r3.1HG0056160"/>
</dbReference>
<name>A0A8I6X3G0_HORVV</name>
<evidence type="ECO:0000313" key="2">
    <source>
        <dbReference type="EnsemblPlants" id="HORVU.MOREX.r3.1HG0056160.1"/>
    </source>
</evidence>
<dbReference type="RefSeq" id="XP_044971707.1">
    <property type="nucleotide sequence ID" value="XM_045115772.1"/>
</dbReference>
<dbReference type="Gene3D" id="3.40.30.10">
    <property type="entry name" value="Glutaredoxin"/>
    <property type="match status" value="2"/>
</dbReference>
<protein>
    <recommendedName>
        <fullName evidence="4">Altered inheritance of mitochondria protein 32</fullName>
    </recommendedName>
</protein>
<sequence length="443" mass="47952">MFFIFPKLSKQIPFPPVLSSPSRRRLLQHSLLPLLMADPSHSSPTTAFAGDALLAPVASDAPDATLAAAAPDLDKEFGFQREELGKEKLAGTVGFHERHVFLCYKGPEEWPSRVEASESDHLPRLLAAAIKARKPNLKKSTKLTICEGQDGTEPSLGDVLIFPDMIRYRELTHLDVDNFVEEVLVKDTEWLPGSPEAIKGSYVFVCCHGSRDKRCGVCGPALITRFKEEIEGQGLDGQVAVSACSHVGGHKYAGNVIIFSPDAKGEVTGHWYGYVAPDDVPVLLRQHIGQGEIVGHLWRGQLGLSEEQQKKALELRHVTNGVTEEESSAKESPEANGTNGAAACNPTPAGGCCQGNGGGLTCCQSDLPETKQDKSIPAEQKHKSSTTESDKENGAASKKGCMKICRMPTWFETWDRSDTYTTLAVVAAAATAFAAFRCYKAMN</sequence>
<feature type="region of interest" description="Disordered" evidence="1">
    <location>
        <begin position="319"/>
        <end position="340"/>
    </location>
</feature>
<keyword evidence="3" id="KW-1185">Reference proteome</keyword>
<dbReference type="PANTHER" id="PTHR31902:SF14">
    <property type="entry name" value="ACTIN PATCHES DISTAL PROTEIN 1"/>
    <property type="match status" value="1"/>
</dbReference>
<feature type="compositionally biased region" description="Basic and acidic residues" evidence="1">
    <location>
        <begin position="371"/>
        <end position="382"/>
    </location>
</feature>
<dbReference type="InterPro" id="IPR036249">
    <property type="entry name" value="Thioredoxin-like_sf"/>
</dbReference>
<reference evidence="2" key="3">
    <citation type="submission" date="2022-01" db="UniProtKB">
        <authorList>
            <consortium name="EnsemblPlants"/>
        </authorList>
    </citation>
    <scope>IDENTIFICATION</scope>
    <source>
        <strain evidence="2">subsp. vulgare</strain>
    </source>
</reference>
<feature type="region of interest" description="Disordered" evidence="1">
    <location>
        <begin position="371"/>
        <end position="394"/>
    </location>
</feature>
<dbReference type="FunFam" id="3.40.30.10:FF:000213">
    <property type="entry name" value="APD1p protein"/>
    <property type="match status" value="1"/>
</dbReference>
<dbReference type="GeneID" id="123438369"/>
<dbReference type="InterPro" id="IPR009737">
    <property type="entry name" value="Aim32/Apd1-like"/>
</dbReference>
<dbReference type="AlphaFoldDB" id="A0A8I6X3G0"/>
<dbReference type="KEGG" id="hvg:123438369"/>